<dbReference type="PATRIC" id="fig|1423781.4.peg.95"/>
<dbReference type="AlphaFoldDB" id="A0A0R2ASR9"/>
<organism evidence="2 3">
    <name type="scientific">Apilactobacillus ozensis DSM 23829 = JCM 17196</name>
    <dbReference type="NCBI Taxonomy" id="1423781"/>
    <lineage>
        <taxon>Bacteria</taxon>
        <taxon>Bacillati</taxon>
        <taxon>Bacillota</taxon>
        <taxon>Bacilli</taxon>
        <taxon>Lactobacillales</taxon>
        <taxon>Lactobacillaceae</taxon>
        <taxon>Apilactobacillus</taxon>
    </lineage>
</organism>
<keyword evidence="3" id="KW-1185">Reference proteome</keyword>
<evidence type="ECO:0000313" key="3">
    <source>
        <dbReference type="Proteomes" id="UP000052012"/>
    </source>
</evidence>
<dbReference type="OrthoDB" id="2242293at2"/>
<evidence type="ECO:0000313" key="2">
    <source>
        <dbReference type="EMBL" id="KRM69927.1"/>
    </source>
</evidence>
<keyword evidence="1" id="KW-0472">Membrane</keyword>
<comment type="caution">
    <text evidence="2">The sequence shown here is derived from an EMBL/GenBank/DDBJ whole genome shotgun (WGS) entry which is preliminary data.</text>
</comment>
<keyword evidence="1" id="KW-1133">Transmembrane helix</keyword>
<dbReference type="STRING" id="1423781.FD06_GL000093"/>
<accession>A0A0R2ASR9</accession>
<keyword evidence="1" id="KW-0812">Transmembrane</keyword>
<proteinExistence type="predicted"/>
<feature type="transmembrane region" description="Helical" evidence="1">
    <location>
        <begin position="78"/>
        <end position="106"/>
    </location>
</feature>
<sequence>MNKYIEELSKLLNVLSNQDRQDALSFYTEYLQDGGFKTFEECFERLGTPQMLANKIIANYRNDSYNGYTRDKRNVSTVLILMLCIIAIPFVITAVSIIFSILVAIFSIVFSIFVTIAALGLAAIIIFFLSFWLLFTNFWIGLFYLGLTLATIGFVAIIFDPVKWLIVNLVVSTKKAFVWSCNQVKNIFSRITK</sequence>
<evidence type="ECO:0000256" key="1">
    <source>
        <dbReference type="SAM" id="Phobius"/>
    </source>
</evidence>
<protein>
    <recommendedName>
        <fullName evidence="4">DUF1700 domain-containing protein</fullName>
    </recommendedName>
</protein>
<evidence type="ECO:0008006" key="4">
    <source>
        <dbReference type="Google" id="ProtNLM"/>
    </source>
</evidence>
<dbReference type="RefSeq" id="WP_054657360.1">
    <property type="nucleotide sequence ID" value="NZ_AYYQ01000001.1"/>
</dbReference>
<gene>
    <name evidence="2" type="ORF">FD06_GL000093</name>
</gene>
<feature type="transmembrane region" description="Helical" evidence="1">
    <location>
        <begin position="112"/>
        <end position="135"/>
    </location>
</feature>
<dbReference type="Proteomes" id="UP000052012">
    <property type="component" value="Unassembled WGS sequence"/>
</dbReference>
<feature type="transmembrane region" description="Helical" evidence="1">
    <location>
        <begin position="142"/>
        <end position="159"/>
    </location>
</feature>
<reference evidence="2 3" key="1">
    <citation type="journal article" date="2015" name="Genome Announc.">
        <title>Expanding the biotechnology potential of lactobacilli through comparative genomics of 213 strains and associated genera.</title>
        <authorList>
            <person name="Sun Z."/>
            <person name="Harris H.M."/>
            <person name="McCann A."/>
            <person name="Guo C."/>
            <person name="Argimon S."/>
            <person name="Zhang W."/>
            <person name="Yang X."/>
            <person name="Jeffery I.B."/>
            <person name="Cooney J.C."/>
            <person name="Kagawa T.F."/>
            <person name="Liu W."/>
            <person name="Song Y."/>
            <person name="Salvetti E."/>
            <person name="Wrobel A."/>
            <person name="Rasinkangas P."/>
            <person name="Parkhill J."/>
            <person name="Rea M.C."/>
            <person name="O'Sullivan O."/>
            <person name="Ritari J."/>
            <person name="Douillard F.P."/>
            <person name="Paul Ross R."/>
            <person name="Yang R."/>
            <person name="Briner A.E."/>
            <person name="Felis G.E."/>
            <person name="de Vos W.M."/>
            <person name="Barrangou R."/>
            <person name="Klaenhammer T.R."/>
            <person name="Caufield P.W."/>
            <person name="Cui Y."/>
            <person name="Zhang H."/>
            <person name="O'Toole P.W."/>
        </authorList>
    </citation>
    <scope>NUCLEOTIDE SEQUENCE [LARGE SCALE GENOMIC DNA]</scope>
    <source>
        <strain evidence="2 3">DSM 23829</strain>
    </source>
</reference>
<name>A0A0R2ASR9_9LACO</name>
<dbReference type="EMBL" id="AYYQ01000001">
    <property type="protein sequence ID" value="KRM69927.1"/>
    <property type="molecule type" value="Genomic_DNA"/>
</dbReference>